<proteinExistence type="predicted"/>
<dbReference type="AlphaFoldDB" id="A0A1M5UTZ0"/>
<keyword evidence="2" id="KW-1185">Reference proteome</keyword>
<protein>
    <submittedName>
        <fullName evidence="1">Uncharacterized protein</fullName>
    </submittedName>
</protein>
<gene>
    <name evidence="1" type="ORF">SAMN02745124_01307</name>
</gene>
<accession>A0A1M5UTZ0</accession>
<reference evidence="1 2" key="1">
    <citation type="submission" date="2016-11" db="EMBL/GenBank/DDBJ databases">
        <authorList>
            <person name="Jaros S."/>
            <person name="Januszkiewicz K."/>
            <person name="Wedrychowicz H."/>
        </authorList>
    </citation>
    <scope>NUCLEOTIDE SEQUENCE [LARGE SCALE GENOMIC DNA]</scope>
    <source>
        <strain evidence="1 2">DSM 9705</strain>
    </source>
</reference>
<dbReference type="EMBL" id="FQXS01000006">
    <property type="protein sequence ID" value="SHH66370.1"/>
    <property type="molecule type" value="Genomic_DNA"/>
</dbReference>
<name>A0A1M5UTZ0_9BACT</name>
<dbReference type="RefSeq" id="WP_073374464.1">
    <property type="nucleotide sequence ID" value="NZ_FQXS01000006.1"/>
</dbReference>
<organism evidence="1 2">
    <name type="scientific">Desulfofustis glycolicus DSM 9705</name>
    <dbReference type="NCBI Taxonomy" id="1121409"/>
    <lineage>
        <taxon>Bacteria</taxon>
        <taxon>Pseudomonadati</taxon>
        <taxon>Thermodesulfobacteriota</taxon>
        <taxon>Desulfobulbia</taxon>
        <taxon>Desulfobulbales</taxon>
        <taxon>Desulfocapsaceae</taxon>
        <taxon>Desulfofustis</taxon>
    </lineage>
</organism>
<evidence type="ECO:0000313" key="1">
    <source>
        <dbReference type="EMBL" id="SHH66370.1"/>
    </source>
</evidence>
<sequence length="89" mass="9763">MANYRDIDELLLTTNKGSFEAGPDPGDGVVVSFVGRGVREILVHYVDRASRVCRGETRDTVFGGDGTQLLDKADYVQFSISKIAGINRR</sequence>
<dbReference type="Proteomes" id="UP000184139">
    <property type="component" value="Unassembled WGS sequence"/>
</dbReference>
<evidence type="ECO:0000313" key="2">
    <source>
        <dbReference type="Proteomes" id="UP000184139"/>
    </source>
</evidence>
<dbReference type="STRING" id="1121409.SAMN02745124_01307"/>